<evidence type="ECO:0008006" key="4">
    <source>
        <dbReference type="Google" id="ProtNLM"/>
    </source>
</evidence>
<feature type="chain" id="PRO_5021395491" description="Lipoprotein" evidence="1">
    <location>
        <begin position="28"/>
        <end position="146"/>
    </location>
</feature>
<evidence type="ECO:0000256" key="1">
    <source>
        <dbReference type="SAM" id="SignalP"/>
    </source>
</evidence>
<accession>A0A4Y9FT49</accession>
<dbReference type="RefSeq" id="WP_135115094.1">
    <property type="nucleotide sequence ID" value="NZ_JADGLL010000034.1"/>
</dbReference>
<dbReference type="Proteomes" id="UP000298358">
    <property type="component" value="Unassembled WGS sequence"/>
</dbReference>
<comment type="caution">
    <text evidence="2">The sequence shown here is derived from an EMBL/GenBank/DDBJ whole genome shotgun (WGS) entry which is preliminary data.</text>
</comment>
<keyword evidence="3" id="KW-1185">Reference proteome</keyword>
<dbReference type="AlphaFoldDB" id="A0A4Y9FT49"/>
<sequence length="146" mass="15736">MKRIAVCGLAVLAAALTACSPAPSSGADVEARILDALPEDGDSGEVRMVDILPDARWDRLTIGCPYEEAWEMSERLQAWSGSVPDLAQRDDAQAIVLARGDAVERAWLLDREELDLCGPGAEPEVLARDEAVLSFTQDADGRWVAD</sequence>
<evidence type="ECO:0000313" key="2">
    <source>
        <dbReference type="EMBL" id="TFU32150.1"/>
    </source>
</evidence>
<feature type="signal peptide" evidence="1">
    <location>
        <begin position="1"/>
        <end position="27"/>
    </location>
</feature>
<dbReference type="OrthoDB" id="61238at33882"/>
<dbReference type="PROSITE" id="PS51257">
    <property type="entry name" value="PROKAR_LIPOPROTEIN"/>
    <property type="match status" value="1"/>
</dbReference>
<organism evidence="2 3">
    <name type="scientific">Microbacterium paludicola</name>
    <dbReference type="NCBI Taxonomy" id="300019"/>
    <lineage>
        <taxon>Bacteria</taxon>
        <taxon>Bacillati</taxon>
        <taxon>Actinomycetota</taxon>
        <taxon>Actinomycetes</taxon>
        <taxon>Micrococcales</taxon>
        <taxon>Microbacteriaceae</taxon>
        <taxon>Microbacterium</taxon>
    </lineage>
</organism>
<keyword evidence="1" id="KW-0732">Signal</keyword>
<gene>
    <name evidence="2" type="ORF">E4U02_12100</name>
</gene>
<evidence type="ECO:0000313" key="3">
    <source>
        <dbReference type="Proteomes" id="UP000298358"/>
    </source>
</evidence>
<name>A0A4Y9FT49_9MICO</name>
<protein>
    <recommendedName>
        <fullName evidence="4">Lipoprotein</fullName>
    </recommendedName>
</protein>
<proteinExistence type="predicted"/>
<dbReference type="EMBL" id="SPQB01000034">
    <property type="protein sequence ID" value="TFU32150.1"/>
    <property type="molecule type" value="Genomic_DNA"/>
</dbReference>
<reference evidence="2 3" key="1">
    <citation type="submission" date="2019-03" db="EMBL/GenBank/DDBJ databases">
        <title>Diversity of the mouse oral microbiome.</title>
        <authorList>
            <person name="Joseph S."/>
            <person name="Aduse-Opoku J."/>
            <person name="Curtis M."/>
            <person name="Wade W."/>
            <person name="Hashim A."/>
        </authorList>
    </citation>
    <scope>NUCLEOTIDE SEQUENCE [LARGE SCALE GENOMIC DNA]</scope>
    <source>
        <strain evidence="2 3">P1012</strain>
    </source>
</reference>